<name>A0ABQ9ZJS4_9CRUS</name>
<evidence type="ECO:0000256" key="1">
    <source>
        <dbReference type="SAM" id="MobiDB-lite"/>
    </source>
</evidence>
<feature type="compositionally biased region" description="Polar residues" evidence="1">
    <location>
        <begin position="17"/>
        <end position="28"/>
    </location>
</feature>
<dbReference type="EMBL" id="JAOYFB010000004">
    <property type="protein sequence ID" value="KAK4013170.1"/>
    <property type="molecule type" value="Genomic_DNA"/>
</dbReference>
<keyword evidence="3" id="KW-1185">Reference proteome</keyword>
<comment type="caution">
    <text evidence="2">The sequence shown here is derived from an EMBL/GenBank/DDBJ whole genome shotgun (WGS) entry which is preliminary data.</text>
</comment>
<feature type="region of interest" description="Disordered" evidence="1">
    <location>
        <begin position="1"/>
        <end position="46"/>
    </location>
</feature>
<organism evidence="2 3">
    <name type="scientific">Daphnia magna</name>
    <dbReference type="NCBI Taxonomy" id="35525"/>
    <lineage>
        <taxon>Eukaryota</taxon>
        <taxon>Metazoa</taxon>
        <taxon>Ecdysozoa</taxon>
        <taxon>Arthropoda</taxon>
        <taxon>Crustacea</taxon>
        <taxon>Branchiopoda</taxon>
        <taxon>Diplostraca</taxon>
        <taxon>Cladocera</taxon>
        <taxon>Anomopoda</taxon>
        <taxon>Daphniidae</taxon>
        <taxon>Daphnia</taxon>
    </lineage>
</organism>
<gene>
    <name evidence="2" type="ORF">OUZ56_025404</name>
</gene>
<evidence type="ECO:0000313" key="2">
    <source>
        <dbReference type="EMBL" id="KAK4013170.1"/>
    </source>
</evidence>
<proteinExistence type="predicted"/>
<sequence>MEFQDCTARHSGDSEGISKTFNVSSWRTRGSDGGWKHPAGGDHMWPAESAHRMTERTPIQRAEKGVIIKISDARLAIRPTSLPEKGKGH</sequence>
<accession>A0ABQ9ZJS4</accession>
<evidence type="ECO:0000313" key="3">
    <source>
        <dbReference type="Proteomes" id="UP001234178"/>
    </source>
</evidence>
<protein>
    <submittedName>
        <fullName evidence="2">Uncharacterized protein</fullName>
    </submittedName>
</protein>
<reference evidence="2 3" key="1">
    <citation type="journal article" date="2023" name="Nucleic Acids Res.">
        <title>The hologenome of Daphnia magna reveals possible DNA methylation and microbiome-mediated evolution of the host genome.</title>
        <authorList>
            <person name="Chaturvedi A."/>
            <person name="Li X."/>
            <person name="Dhandapani V."/>
            <person name="Marshall H."/>
            <person name="Kissane S."/>
            <person name="Cuenca-Cambronero M."/>
            <person name="Asole G."/>
            <person name="Calvet F."/>
            <person name="Ruiz-Romero M."/>
            <person name="Marangio P."/>
            <person name="Guigo R."/>
            <person name="Rago D."/>
            <person name="Mirbahai L."/>
            <person name="Eastwood N."/>
            <person name="Colbourne J.K."/>
            <person name="Zhou J."/>
            <person name="Mallon E."/>
            <person name="Orsini L."/>
        </authorList>
    </citation>
    <scope>NUCLEOTIDE SEQUENCE [LARGE SCALE GENOMIC DNA]</scope>
    <source>
        <strain evidence="2">LRV0_1</strain>
    </source>
</reference>
<dbReference type="Proteomes" id="UP001234178">
    <property type="component" value="Unassembled WGS sequence"/>
</dbReference>